<keyword evidence="1" id="KW-0472">Membrane</keyword>
<organism evidence="4 5">
    <name type="scientific">Ascaris lumbricoides</name>
    <name type="common">Giant roundworm</name>
    <dbReference type="NCBI Taxonomy" id="6252"/>
    <lineage>
        <taxon>Eukaryota</taxon>
        <taxon>Metazoa</taxon>
        <taxon>Ecdysozoa</taxon>
        <taxon>Nematoda</taxon>
        <taxon>Chromadorea</taxon>
        <taxon>Rhabditida</taxon>
        <taxon>Spirurina</taxon>
        <taxon>Ascaridomorpha</taxon>
        <taxon>Ascaridoidea</taxon>
        <taxon>Ascarididae</taxon>
        <taxon>Ascaris</taxon>
    </lineage>
</organism>
<evidence type="ECO:0000256" key="1">
    <source>
        <dbReference type="SAM" id="Phobius"/>
    </source>
</evidence>
<dbReference type="InterPro" id="IPR005302">
    <property type="entry name" value="MoCF_Sase_C"/>
</dbReference>
<feature type="transmembrane region" description="Helical" evidence="1">
    <location>
        <begin position="37"/>
        <end position="59"/>
    </location>
</feature>
<protein>
    <submittedName>
        <fullName evidence="5">MOSC domain-containing protein</fullName>
    </submittedName>
</protein>
<dbReference type="GO" id="GO:0030170">
    <property type="term" value="F:pyridoxal phosphate binding"/>
    <property type="evidence" value="ECO:0007669"/>
    <property type="project" value="InterPro"/>
</dbReference>
<evidence type="ECO:0000259" key="3">
    <source>
        <dbReference type="PROSITE" id="PS51340"/>
    </source>
</evidence>
<evidence type="ECO:0000256" key="2">
    <source>
        <dbReference type="SAM" id="SignalP"/>
    </source>
</evidence>
<accession>A0A0M3IQ15</accession>
<dbReference type="PANTHER" id="PTHR36930">
    <property type="entry name" value="METAL-SULFUR CLUSTER BIOSYNTHESIS PROTEINS YUAD-RELATED"/>
    <property type="match status" value="1"/>
</dbReference>
<sequence length="277" mass="30608">MPGSMSTLHLTFLSLSNSLRTVRSCLAVCSVGFIRRGYCYAGGACVIGFAGVCYAVRWIRRVVKDMRHPFMYIGVLLNSTSIPSSHAVVESDIHNGTLMLTTAEHKPVGIVLSKVLDDNKVVTVTDIHNGTLMLTTAEHKPVGIVLSKVLDDNKVVTVTMFDKLRQSGLNCGSDVGCWLTRVLATDESLELLYFKDDCISLLGPYMAFASESLRDLNSRLKESNAVSARNFRGNIVIDGCKAFDEDWWMELKIGDAEFECYQPCSSNNFDPAEHHNI</sequence>
<dbReference type="Pfam" id="PF03473">
    <property type="entry name" value="MOSC"/>
    <property type="match status" value="1"/>
</dbReference>
<dbReference type="PROSITE" id="PS51340">
    <property type="entry name" value="MOSC"/>
    <property type="match status" value="1"/>
</dbReference>
<keyword evidence="1" id="KW-0812">Transmembrane</keyword>
<dbReference type="GO" id="GO:0003824">
    <property type="term" value="F:catalytic activity"/>
    <property type="evidence" value="ECO:0007669"/>
    <property type="project" value="InterPro"/>
</dbReference>
<dbReference type="Proteomes" id="UP000036681">
    <property type="component" value="Unplaced"/>
</dbReference>
<feature type="signal peptide" evidence="2">
    <location>
        <begin position="1"/>
        <end position="24"/>
    </location>
</feature>
<dbReference type="GO" id="GO:0030151">
    <property type="term" value="F:molybdenum ion binding"/>
    <property type="evidence" value="ECO:0007669"/>
    <property type="project" value="InterPro"/>
</dbReference>
<dbReference type="WBParaSite" id="ALUE_0002084301-mRNA-1">
    <property type="protein sequence ID" value="ALUE_0002084301-mRNA-1"/>
    <property type="gene ID" value="ALUE_0002084301"/>
</dbReference>
<keyword evidence="2" id="KW-0732">Signal</keyword>
<name>A0A0M3IQ15_ASCLU</name>
<dbReference type="AlphaFoldDB" id="A0A0M3IQ15"/>
<keyword evidence="1" id="KW-1133">Transmembrane helix</keyword>
<dbReference type="InterPro" id="IPR052716">
    <property type="entry name" value="MOSC_domain"/>
</dbReference>
<feature type="domain" description="MOSC" evidence="3">
    <location>
        <begin position="162"/>
        <end position="277"/>
    </location>
</feature>
<reference evidence="5" key="1">
    <citation type="submission" date="2017-02" db="UniProtKB">
        <authorList>
            <consortium name="WormBaseParasite"/>
        </authorList>
    </citation>
    <scope>IDENTIFICATION</scope>
</reference>
<dbReference type="PANTHER" id="PTHR36930:SF1">
    <property type="entry name" value="MOSC DOMAIN-CONTAINING PROTEIN"/>
    <property type="match status" value="1"/>
</dbReference>
<evidence type="ECO:0000313" key="4">
    <source>
        <dbReference type="Proteomes" id="UP000036681"/>
    </source>
</evidence>
<feature type="chain" id="PRO_5005657144" evidence="2">
    <location>
        <begin position="25"/>
        <end position="277"/>
    </location>
</feature>
<proteinExistence type="predicted"/>
<keyword evidence="4" id="KW-1185">Reference proteome</keyword>
<evidence type="ECO:0000313" key="5">
    <source>
        <dbReference type="WBParaSite" id="ALUE_0002084301-mRNA-1"/>
    </source>
</evidence>